<keyword evidence="3" id="KW-1185">Reference proteome</keyword>
<protein>
    <submittedName>
        <fullName evidence="2">Uncharacterized protein</fullName>
    </submittedName>
</protein>
<evidence type="ECO:0000313" key="2">
    <source>
        <dbReference type="EMBL" id="OKH90978.1"/>
    </source>
</evidence>
<proteinExistence type="predicted"/>
<accession>A0A1Q4UZJ3</accession>
<evidence type="ECO:0000256" key="1">
    <source>
        <dbReference type="SAM" id="MobiDB-lite"/>
    </source>
</evidence>
<sequence length="154" mass="15169">MAVAVPGSAPTATATPTPPPPPPPPPTSTPSTIPSTRAAGTSTGTGTGPSTSTTGAPLPFPPTPPPSPPHRTAFRTNGRPPVCRATPASGTDNSSSAPPRTSPITGYPACSASRLPVSGPHAVPSDDADPTSTAHRPRPSSEAASPIRYDITSG</sequence>
<gene>
    <name evidence="2" type="ORF">AB852_31225</name>
</gene>
<feature type="region of interest" description="Disordered" evidence="1">
    <location>
        <begin position="1"/>
        <end position="154"/>
    </location>
</feature>
<reference evidence="2 3" key="1">
    <citation type="submission" date="2015-06" db="EMBL/GenBank/DDBJ databases">
        <title>Cloning and characterization of the uncialamcin biosynthetic gene cluster.</title>
        <authorList>
            <person name="Yan X."/>
            <person name="Huang T."/>
            <person name="Ge H."/>
            <person name="Shen B."/>
        </authorList>
    </citation>
    <scope>NUCLEOTIDE SEQUENCE [LARGE SCALE GENOMIC DNA]</scope>
    <source>
        <strain evidence="2 3">DCA2648</strain>
    </source>
</reference>
<dbReference type="EMBL" id="LFBV01000010">
    <property type="protein sequence ID" value="OKH90978.1"/>
    <property type="molecule type" value="Genomic_DNA"/>
</dbReference>
<feature type="compositionally biased region" description="Pro residues" evidence="1">
    <location>
        <begin position="58"/>
        <end position="69"/>
    </location>
</feature>
<dbReference type="Proteomes" id="UP000186455">
    <property type="component" value="Unassembled WGS sequence"/>
</dbReference>
<name>A0A1Q4UZJ3_9ACTN</name>
<comment type="caution">
    <text evidence="2">The sequence shown here is derived from an EMBL/GenBank/DDBJ whole genome shotgun (WGS) entry which is preliminary data.</text>
</comment>
<dbReference type="STRING" id="1048205.AB852_31225"/>
<feature type="compositionally biased region" description="Low complexity" evidence="1">
    <location>
        <begin position="29"/>
        <end position="57"/>
    </location>
</feature>
<evidence type="ECO:0000313" key="3">
    <source>
        <dbReference type="Proteomes" id="UP000186455"/>
    </source>
</evidence>
<dbReference type="PRINTS" id="PR01217">
    <property type="entry name" value="PRICHEXTENSN"/>
</dbReference>
<feature type="compositionally biased region" description="Pro residues" evidence="1">
    <location>
        <begin position="16"/>
        <end position="28"/>
    </location>
</feature>
<organism evidence="2 3">
    <name type="scientific">Streptomyces uncialis</name>
    <dbReference type="NCBI Taxonomy" id="1048205"/>
    <lineage>
        <taxon>Bacteria</taxon>
        <taxon>Bacillati</taxon>
        <taxon>Actinomycetota</taxon>
        <taxon>Actinomycetes</taxon>
        <taxon>Kitasatosporales</taxon>
        <taxon>Streptomycetaceae</taxon>
        <taxon>Streptomyces</taxon>
    </lineage>
</organism>
<dbReference type="AlphaFoldDB" id="A0A1Q4UZJ3"/>
<feature type="compositionally biased region" description="Polar residues" evidence="1">
    <location>
        <begin position="88"/>
        <end position="104"/>
    </location>
</feature>